<comment type="caution">
    <text evidence="2">The sequence shown here is derived from an EMBL/GenBank/DDBJ whole genome shotgun (WGS) entry which is preliminary data.</text>
</comment>
<dbReference type="EMBL" id="MU069970">
    <property type="protein sequence ID" value="KAF5831163.1"/>
    <property type="molecule type" value="Genomic_DNA"/>
</dbReference>
<gene>
    <name evidence="2" type="ORF">DUNSADRAFT_13492</name>
</gene>
<reference evidence="2" key="1">
    <citation type="submission" date="2017-08" db="EMBL/GenBank/DDBJ databases">
        <authorList>
            <person name="Polle J.E."/>
            <person name="Barry K."/>
            <person name="Cushman J."/>
            <person name="Schmutz J."/>
            <person name="Tran D."/>
            <person name="Hathwaick L.T."/>
            <person name="Yim W.C."/>
            <person name="Jenkins J."/>
            <person name="Mckie-Krisberg Z.M."/>
            <person name="Prochnik S."/>
            <person name="Lindquist E."/>
            <person name="Dockter R.B."/>
            <person name="Adam C."/>
            <person name="Molina H."/>
            <person name="Bunkerborg J."/>
            <person name="Jin E."/>
            <person name="Buchheim M."/>
            <person name="Magnuson J."/>
        </authorList>
    </citation>
    <scope>NUCLEOTIDE SEQUENCE</scope>
    <source>
        <strain evidence="2">CCAP 19/18</strain>
    </source>
</reference>
<sequence>MLLRASASSTPLGLQSYSTRSTSRTCKVHSVACRASSNKQGAPSEKLAGGLIAGLAAASLILSPIAPALAQDTQQSPIDQAYETEREIQDQRTKFEFKLQQQENAKKAELNAQRQSLERQVIAVESALQQKLTEQKANVVGATNKGDLRRAQELEAQVKETSDKLEQIQKVAAQLTSQVDRAEILEKARNQAARQSIGRAANELDASVNQRLDAWLEKVKPAS</sequence>
<feature type="coiled-coil region" evidence="1">
    <location>
        <begin position="98"/>
        <end position="185"/>
    </location>
</feature>
<evidence type="ECO:0000256" key="1">
    <source>
        <dbReference type="SAM" id="Coils"/>
    </source>
</evidence>
<keyword evidence="1" id="KW-0175">Coiled coil</keyword>
<proteinExistence type="predicted"/>
<organism evidence="2 3">
    <name type="scientific">Dunaliella salina</name>
    <name type="common">Green alga</name>
    <name type="synonym">Protococcus salinus</name>
    <dbReference type="NCBI Taxonomy" id="3046"/>
    <lineage>
        <taxon>Eukaryota</taxon>
        <taxon>Viridiplantae</taxon>
        <taxon>Chlorophyta</taxon>
        <taxon>core chlorophytes</taxon>
        <taxon>Chlorophyceae</taxon>
        <taxon>CS clade</taxon>
        <taxon>Chlamydomonadales</taxon>
        <taxon>Dunaliellaceae</taxon>
        <taxon>Dunaliella</taxon>
    </lineage>
</organism>
<name>A0ABQ7G977_DUNSA</name>
<evidence type="ECO:0000313" key="2">
    <source>
        <dbReference type="EMBL" id="KAF5831163.1"/>
    </source>
</evidence>
<protein>
    <submittedName>
        <fullName evidence="2">Uncharacterized protein</fullName>
    </submittedName>
</protein>
<keyword evidence="3" id="KW-1185">Reference proteome</keyword>
<dbReference type="Proteomes" id="UP000815325">
    <property type="component" value="Unassembled WGS sequence"/>
</dbReference>
<accession>A0ABQ7G977</accession>
<evidence type="ECO:0000313" key="3">
    <source>
        <dbReference type="Proteomes" id="UP000815325"/>
    </source>
</evidence>